<dbReference type="Proteomes" id="UP000008854">
    <property type="component" value="Unassembled WGS sequence"/>
</dbReference>
<feature type="compositionally biased region" description="Acidic residues" evidence="2">
    <location>
        <begin position="1596"/>
        <end position="1611"/>
    </location>
</feature>
<feature type="transmembrane region" description="Helical" evidence="3">
    <location>
        <begin position="1158"/>
        <end position="1179"/>
    </location>
</feature>
<dbReference type="InterPro" id="IPR011701">
    <property type="entry name" value="MFS"/>
</dbReference>
<evidence type="ECO:0000256" key="2">
    <source>
        <dbReference type="SAM" id="MobiDB-lite"/>
    </source>
</evidence>
<keyword evidence="3" id="KW-0812">Transmembrane</keyword>
<organism evidence="4 5">
    <name type="scientific">Schistosoma mansoni</name>
    <name type="common">Blood fluke</name>
    <dbReference type="NCBI Taxonomy" id="6183"/>
    <lineage>
        <taxon>Eukaryota</taxon>
        <taxon>Metazoa</taxon>
        <taxon>Spiralia</taxon>
        <taxon>Lophotrochozoa</taxon>
        <taxon>Platyhelminthes</taxon>
        <taxon>Trematoda</taxon>
        <taxon>Digenea</taxon>
        <taxon>Strigeidida</taxon>
        <taxon>Schistosomatoidea</taxon>
        <taxon>Schistosomatidae</taxon>
        <taxon>Schistosoma</taxon>
    </lineage>
</organism>
<feature type="region of interest" description="Disordered" evidence="2">
    <location>
        <begin position="1590"/>
        <end position="1686"/>
    </location>
</feature>
<keyword evidence="4" id="KW-1185">Reference proteome</keyword>
<dbReference type="GO" id="GO:0008028">
    <property type="term" value="F:monocarboxylic acid transmembrane transporter activity"/>
    <property type="evidence" value="ECO:0007669"/>
    <property type="project" value="TreeGrafter"/>
</dbReference>
<accession>A0A3Q0KNW7</accession>
<dbReference type="Gene3D" id="1.20.1250.20">
    <property type="entry name" value="MFS general substrate transporter like domains"/>
    <property type="match status" value="2"/>
</dbReference>
<feature type="transmembrane region" description="Helical" evidence="3">
    <location>
        <begin position="361"/>
        <end position="382"/>
    </location>
</feature>
<dbReference type="SUPFAM" id="SSF103473">
    <property type="entry name" value="MFS general substrate transporter"/>
    <property type="match status" value="2"/>
</dbReference>
<dbReference type="WBParaSite" id="Smp_144760.1">
    <property type="protein sequence ID" value="Smp_144760.1"/>
    <property type="gene ID" value="Smp_144760"/>
</dbReference>
<dbReference type="InterPro" id="IPR036259">
    <property type="entry name" value="MFS_trans_sf"/>
</dbReference>
<feature type="compositionally biased region" description="Polar residues" evidence="2">
    <location>
        <begin position="1630"/>
        <end position="1658"/>
    </location>
</feature>
<feature type="transmembrane region" description="Helical" evidence="3">
    <location>
        <begin position="272"/>
        <end position="293"/>
    </location>
</feature>
<evidence type="ECO:0000256" key="1">
    <source>
        <dbReference type="SAM" id="Coils"/>
    </source>
</evidence>
<dbReference type="InParanoid" id="A0A3Q0KNW7"/>
<feature type="compositionally biased region" description="Low complexity" evidence="2">
    <location>
        <begin position="1732"/>
        <end position="1752"/>
    </location>
</feature>
<reference evidence="5" key="2">
    <citation type="submission" date="2018-12" db="UniProtKB">
        <authorList>
            <consortium name="WormBaseParasite"/>
        </authorList>
    </citation>
    <scope>IDENTIFICATION</scope>
    <source>
        <strain evidence="5">Puerto Rican</strain>
    </source>
</reference>
<reference evidence="4" key="1">
    <citation type="journal article" date="2012" name="PLoS Negl. Trop. Dis.">
        <title>A systematically improved high quality genome and transcriptome of the human blood fluke Schistosoma mansoni.</title>
        <authorList>
            <person name="Protasio A.V."/>
            <person name="Tsai I.J."/>
            <person name="Babbage A."/>
            <person name="Nichol S."/>
            <person name="Hunt M."/>
            <person name="Aslett M.A."/>
            <person name="De Silva N."/>
            <person name="Velarde G.S."/>
            <person name="Anderson T.J."/>
            <person name="Clark R.C."/>
            <person name="Davidson C."/>
            <person name="Dillon G.P."/>
            <person name="Holroyd N.E."/>
            <person name="LoVerde P.T."/>
            <person name="Lloyd C."/>
            <person name="McQuillan J."/>
            <person name="Oliveira G."/>
            <person name="Otto T.D."/>
            <person name="Parker-Manuel S.J."/>
            <person name="Quail M.A."/>
            <person name="Wilson R.A."/>
            <person name="Zerlotini A."/>
            <person name="Dunne D.W."/>
            <person name="Berriman M."/>
        </authorList>
    </citation>
    <scope>NUCLEOTIDE SEQUENCE [LARGE SCALE GENOMIC DNA]</scope>
    <source>
        <strain evidence="4">Puerto Rican</strain>
    </source>
</reference>
<dbReference type="PANTHER" id="PTHR11360:SF284">
    <property type="entry name" value="EG:103B4.3 PROTEIN-RELATED"/>
    <property type="match status" value="1"/>
</dbReference>
<dbReference type="PANTHER" id="PTHR11360">
    <property type="entry name" value="MONOCARBOXYLATE TRANSPORTER"/>
    <property type="match status" value="1"/>
</dbReference>
<evidence type="ECO:0000256" key="3">
    <source>
        <dbReference type="SAM" id="Phobius"/>
    </source>
</evidence>
<feature type="transmembrane region" description="Helical" evidence="3">
    <location>
        <begin position="300"/>
        <end position="323"/>
    </location>
</feature>
<keyword evidence="3" id="KW-1133">Transmembrane helix</keyword>
<dbReference type="AlphaFoldDB" id="A0A3Q0KNW7"/>
<feature type="region of interest" description="Disordered" evidence="2">
    <location>
        <begin position="1732"/>
        <end position="1791"/>
    </location>
</feature>
<feature type="compositionally biased region" description="Basic residues" evidence="2">
    <location>
        <begin position="1673"/>
        <end position="1682"/>
    </location>
</feature>
<sequence>MTDGPGKVINPIIESTDEQSDQLKIEDVDQLQHEGSEDSTGSEDLRLFLKELHEKVKEDHHHHNQQQQIQQSHVIIPSTGHAQPVCVINPGELPIIGGGGSSTAVTSYHSSQYNLKTNQMIQYQTPGQVTTTADQHYHTSVGELNAHDVVSDGGWGWFVVLGSFCCMVLVDGICFTYGLLINPICPYSNLRVLSSSSNGQKFNETGPIKYPRNDRIIHPIVGSCIPISELGEDFQIQQRSILLTPGGLIVGLYLFLGPLVSALSNQFDFRPVAMIGAIITTVALLTSAFVTTIEMFTLTFGLLGGIGLSFIYLPAIATVGHWFQQKRPLAVGLALCGSGMGCLIGGQAIPRLVSLFTWRGTLIILAAVCFQCLTLILLFRPWDVHFQITQAQHAKRLAREAARRAAALRRAEAERVLLEARRRKYLAALEAAATAHTVGVKKHSNTTPAVMTNNINGNKPGFQCQAGEYRSNSNDSGGGGVVGGRRNTAQYIRIHNTNQTRNGRQNKHFIFNPYNRTQQNPGVMNTRSNAVTGNRSVNHQNHGSSRTANRKRTPSRRVIVYRGSIMQRIIEEKRRQRTISVGSLDGMVITRDNELIAASKIINQDKSLCDPTTIQRISDNVTRKIEAKLSNTIAPKLSIVNGVNINNNNNAGVVVPTSGGTSALGSRTGLRVSLPQLVQEYIQSQVSLSLQQQQSKLSSVANLINNNSMNYGNDQSTPADTFVRSPSVISKLSTVIMPNYDTATVQLVSGIGENSVHLDGGGFTGSKNAPMPSDSNQMIPVNTSMMNSPAFLNGTTNPPPPSTTGRDPVPTRTHPIRSVSETVSLKRTTSEASLTSHFTSIGVVDPHNNNGNIAGADLLDDEMKADIQLIIRKEMSRPQYKKDFFYTGPVRQVVDSSMLSSKQLPISHKLSINLPILPATVADNRPNRSSTAAFRLPSTIIHPDIKLQPEHCSQTNLSIANSSNLFTNQFIPPAPCPSIPLNNQQSIVHNVPLTGLPQFSVPLGSNINQYGANNNSDRIDSVGYINNTESVETSATPLSNQLGLSQKIDCDESTITNAGLQRQQLQEGLIDFGVDIDDGDVGAVELGLDDIDIEDEDDNRDTILMNDDDEAVYTRCQKCFDHCIRLCGSALFCCWTYNPIGLFMQDLLSPKLLSNITFLFFLFSSMMAMLGLVVPFLMLPDLLAEMNWKLEDSGFIISSIGAGNTFGRLFATFYIEKAWSTTYRWADSLWMNNISLLLTSVTVFVLPIVRRYYAALVLISCGFGLFSAVFVSLKSILVVELIGIDRLTNAFGYLLLFQGFAAAVGPPVAGYLRDLQIDKTPPFSISTVYNAPAHNASSMAFIFSASALFTSCLLGCPLRWLSKRGFSNKPISSYNPTELVPNHVDHTNYGYEYNTISPTLPTTDHEYYIQQQQLGNMVSEYQSIDVNCMTAVDPISTSRRVDVVDSHYAVNQPTVVPPSTSLTVIDALKSQTTTTDQLSPSVIPQSSVNCLPISSGHHMIFSTEPASTLAASGIVTGLLDNKTLDTTTNATGTTIPMTDESVSLVNVGGLKLPAAVIPASVVTGGGTVPTPVVSLSLPAQSVEVLEVKEDPGLEPVVEEEEEDYEDDEQDVDQYTRVNQLESGTLLLTEPGTNIDSSIPTSESSFNQDTTGDSVPTNGSSSSSLRNINSRKDGIKHKRRRTSKPFELNTPIVEDKFTIDVTNDVNVDEDTVNVQRNPVTTTTTTIITTATSSTATTTSGTGTTNSTTPTSTNEDNNDANLDHTLGSGSGSNNNNHKKDTNREQTNNDNNTN</sequence>
<feature type="transmembrane region" description="Helical" evidence="3">
    <location>
        <begin position="241"/>
        <end position="260"/>
    </location>
</feature>
<evidence type="ECO:0000313" key="4">
    <source>
        <dbReference type="Proteomes" id="UP000008854"/>
    </source>
</evidence>
<feature type="transmembrane region" description="Helical" evidence="3">
    <location>
        <begin position="1339"/>
        <end position="1361"/>
    </location>
</feature>
<feature type="compositionally biased region" description="Polar residues" evidence="2">
    <location>
        <begin position="530"/>
        <end position="547"/>
    </location>
</feature>
<feature type="region of interest" description="Disordered" evidence="2">
    <location>
        <begin position="789"/>
        <end position="814"/>
    </location>
</feature>
<keyword evidence="3" id="KW-0472">Membrane</keyword>
<dbReference type="InterPro" id="IPR050327">
    <property type="entry name" value="Proton-linked_MCT"/>
</dbReference>
<keyword evidence="1" id="KW-0175">Coiled coil</keyword>
<feature type="region of interest" description="Disordered" evidence="2">
    <location>
        <begin position="530"/>
        <end position="555"/>
    </location>
</feature>
<feature type="transmembrane region" description="Helical" evidence="3">
    <location>
        <begin position="329"/>
        <end position="349"/>
    </location>
</feature>
<evidence type="ECO:0000313" key="5">
    <source>
        <dbReference type="WBParaSite" id="Smp_144760.1"/>
    </source>
</evidence>
<feature type="compositionally biased region" description="Low complexity" evidence="2">
    <location>
        <begin position="1782"/>
        <end position="1791"/>
    </location>
</feature>
<feature type="coiled-coil region" evidence="1">
    <location>
        <begin position="391"/>
        <end position="428"/>
    </location>
</feature>
<feature type="transmembrane region" description="Helical" evidence="3">
    <location>
        <begin position="155"/>
        <end position="181"/>
    </location>
</feature>
<name>A0A3Q0KNW7_SCHMA</name>
<dbReference type="Pfam" id="PF07690">
    <property type="entry name" value="MFS_1"/>
    <property type="match status" value="1"/>
</dbReference>
<protein>
    <submittedName>
        <fullName evidence="5">Monocarboxylate transporter, putative</fullName>
    </submittedName>
</protein>
<feature type="transmembrane region" description="Helical" evidence="3">
    <location>
        <begin position="1255"/>
        <end position="1279"/>
    </location>
</feature>
<feature type="transmembrane region" description="Helical" evidence="3">
    <location>
        <begin position="1229"/>
        <end position="1249"/>
    </location>
</feature>
<feature type="transmembrane region" description="Helical" evidence="3">
    <location>
        <begin position="1291"/>
        <end position="1312"/>
    </location>
</feature>
<feature type="region of interest" description="Disordered" evidence="2">
    <location>
        <begin position="1"/>
        <end position="22"/>
    </location>
</feature>
<proteinExistence type="predicted"/>